<reference evidence="1" key="1">
    <citation type="journal article" date="2015" name="Nature">
        <title>Complex archaea that bridge the gap between prokaryotes and eukaryotes.</title>
        <authorList>
            <person name="Spang A."/>
            <person name="Saw J.H."/>
            <person name="Jorgensen S.L."/>
            <person name="Zaremba-Niedzwiedzka K."/>
            <person name="Martijn J."/>
            <person name="Lind A.E."/>
            <person name="van Eijk R."/>
            <person name="Schleper C."/>
            <person name="Guy L."/>
            <person name="Ettema T.J."/>
        </authorList>
    </citation>
    <scope>NUCLEOTIDE SEQUENCE</scope>
</reference>
<sequence>FDSIHKLTGFNGSFPVLYTYQVVTISRNNKIFRPIVLPLYMAKKLVYNKPLKIKKSKMTIAPGVLTQPMYAPQIDNRVIPGTDIQILIDIDLSADTSGIIRFTRSRESQFLQEEQAELNKMNKELGRDLEDVMVGDRARYLERGLGVFNMWRKETRRIHAGSGG</sequence>
<organism evidence="1">
    <name type="scientific">marine sediment metagenome</name>
    <dbReference type="NCBI Taxonomy" id="412755"/>
    <lineage>
        <taxon>unclassified sequences</taxon>
        <taxon>metagenomes</taxon>
        <taxon>ecological metagenomes</taxon>
    </lineage>
</organism>
<feature type="non-terminal residue" evidence="1">
    <location>
        <position position="1"/>
    </location>
</feature>
<evidence type="ECO:0000313" key="1">
    <source>
        <dbReference type="EMBL" id="KKK60520.1"/>
    </source>
</evidence>
<accession>A0A0F8XHM7</accession>
<dbReference type="AlphaFoldDB" id="A0A0F8XHM7"/>
<proteinExistence type="predicted"/>
<dbReference type="EMBL" id="LAZR01062927">
    <property type="protein sequence ID" value="KKK60520.1"/>
    <property type="molecule type" value="Genomic_DNA"/>
</dbReference>
<name>A0A0F8XHM7_9ZZZZ</name>
<protein>
    <submittedName>
        <fullName evidence="1">Uncharacterized protein</fullName>
    </submittedName>
</protein>
<comment type="caution">
    <text evidence="1">The sequence shown here is derived from an EMBL/GenBank/DDBJ whole genome shotgun (WGS) entry which is preliminary data.</text>
</comment>
<gene>
    <name evidence="1" type="ORF">LCGC14_3023560</name>
</gene>